<dbReference type="AlphaFoldDB" id="A0A1A8VQN0"/>
<keyword evidence="1" id="KW-0472">Membrane</keyword>
<evidence type="ECO:0008006" key="4">
    <source>
        <dbReference type="Google" id="ProtNLM"/>
    </source>
</evidence>
<evidence type="ECO:0000313" key="2">
    <source>
        <dbReference type="EMBL" id="SBS82762.1"/>
    </source>
</evidence>
<organism evidence="2 3">
    <name type="scientific">Plasmodium malariae</name>
    <dbReference type="NCBI Taxonomy" id="5858"/>
    <lineage>
        <taxon>Eukaryota</taxon>
        <taxon>Sar</taxon>
        <taxon>Alveolata</taxon>
        <taxon>Apicomplexa</taxon>
        <taxon>Aconoidasida</taxon>
        <taxon>Haemosporida</taxon>
        <taxon>Plasmodiidae</taxon>
        <taxon>Plasmodium</taxon>
        <taxon>Plasmodium (Plasmodium)</taxon>
    </lineage>
</organism>
<dbReference type="VEuPathDB" id="PlasmoDB:PmUG01_05020600"/>
<keyword evidence="1" id="KW-1133">Transmembrane helix</keyword>
<evidence type="ECO:0000256" key="1">
    <source>
        <dbReference type="SAM" id="Phobius"/>
    </source>
</evidence>
<accession>A0A1A8VQN0</accession>
<feature type="transmembrane region" description="Helical" evidence="1">
    <location>
        <begin position="32"/>
        <end position="53"/>
    </location>
</feature>
<dbReference type="EMBL" id="FLQW01000236">
    <property type="protein sequence ID" value="SBS82762.1"/>
    <property type="molecule type" value="Genomic_DNA"/>
</dbReference>
<keyword evidence="1" id="KW-0812">Transmembrane</keyword>
<name>A0A1A8VQN0_PLAMA</name>
<gene>
    <name evidence="2" type="ORF">PMALA_004440</name>
</gene>
<dbReference type="Proteomes" id="UP000078597">
    <property type="component" value="Unassembled WGS sequence"/>
</dbReference>
<evidence type="ECO:0000313" key="3">
    <source>
        <dbReference type="Proteomes" id="UP000078597"/>
    </source>
</evidence>
<proteinExistence type="predicted"/>
<protein>
    <recommendedName>
        <fullName evidence="4">Transmembrane protein</fullName>
    </recommendedName>
</protein>
<reference evidence="3" key="1">
    <citation type="submission" date="2016-05" db="EMBL/GenBank/DDBJ databases">
        <authorList>
            <person name="Naeem Raeece"/>
        </authorList>
    </citation>
    <scope>NUCLEOTIDE SEQUENCE [LARGE SCALE GENOMIC DNA]</scope>
</reference>
<sequence length="129" mass="15751">MKNNVQEEEKKKTGFCKKCCSKMYRGLKGPSVAHSVLFGVFGGLFYYGCYYFYRYLKITYFDTLHVSNESRRRFMEKQMLFYNDEGYNLSMKYIGKRIRQKNKNKKRKRKREREIHVILRELQPKFLHS</sequence>